<feature type="transmembrane region" description="Helical" evidence="1">
    <location>
        <begin position="12"/>
        <end position="36"/>
    </location>
</feature>
<dbReference type="Proteomes" id="UP000315648">
    <property type="component" value="Unassembled WGS sequence"/>
</dbReference>
<keyword evidence="1" id="KW-1133">Transmembrane helix</keyword>
<gene>
    <name evidence="2" type="ORF">FPL22_10050</name>
</gene>
<proteinExistence type="predicted"/>
<dbReference type="PROSITE" id="PS00409">
    <property type="entry name" value="PROKAR_NTER_METHYL"/>
    <property type="match status" value="1"/>
</dbReference>
<keyword evidence="3" id="KW-1185">Reference proteome</keyword>
<dbReference type="Gene3D" id="3.30.700.10">
    <property type="entry name" value="Glycoprotein, Type 4 Pilin"/>
    <property type="match status" value="1"/>
</dbReference>
<protein>
    <submittedName>
        <fullName evidence="2">Type II secretion system protein</fullName>
    </submittedName>
</protein>
<dbReference type="AlphaFoldDB" id="A0A556QSK0"/>
<dbReference type="PANTHER" id="PTHR30093">
    <property type="entry name" value="GENERAL SECRETION PATHWAY PROTEIN G"/>
    <property type="match status" value="1"/>
</dbReference>
<evidence type="ECO:0000313" key="3">
    <source>
        <dbReference type="Proteomes" id="UP000315648"/>
    </source>
</evidence>
<dbReference type="InterPro" id="IPR012902">
    <property type="entry name" value="N_methyl_site"/>
</dbReference>
<dbReference type="InterPro" id="IPR045584">
    <property type="entry name" value="Pilin-like"/>
</dbReference>
<dbReference type="Pfam" id="PF07963">
    <property type="entry name" value="N_methyl"/>
    <property type="match status" value="1"/>
</dbReference>
<name>A0A556QSK0_9BACT</name>
<sequence>MNHSFSRRRPSGFTLIELLTVIAIIGVLAGIIFAVLGNIRRSAQQTQSLSKLRNIGSAALVYASEHRGGLPVWHNYTTGTYWWRTLQPYIGEDLEAFHSPAHTGFDPSTPDRFTETMSYGWNYAVSGRHVGDPNRGSNHSLIVNDFPNPTKVLIAAEAQESAYGFIAADTPPAQGRYGENVPSVFLDGHVDSRPYSEFLQTAPWFVGPKEVPPYIPTPSPQ</sequence>
<dbReference type="RefSeq" id="WP_144230144.1">
    <property type="nucleotide sequence ID" value="NZ_CBCRVV010000012.1"/>
</dbReference>
<dbReference type="OrthoDB" id="9957522at2"/>
<reference evidence="2 3" key="1">
    <citation type="submission" date="2019-07" db="EMBL/GenBank/DDBJ databases">
        <title>Description of 53C-WASEF.</title>
        <authorList>
            <person name="Pitt A."/>
            <person name="Hahn M.W."/>
        </authorList>
    </citation>
    <scope>NUCLEOTIDE SEQUENCE [LARGE SCALE GENOMIC DNA]</scope>
    <source>
        <strain evidence="2 3">53C-WASEF</strain>
    </source>
</reference>
<keyword evidence="1" id="KW-0472">Membrane</keyword>
<evidence type="ECO:0000313" key="2">
    <source>
        <dbReference type="EMBL" id="TSJ79603.1"/>
    </source>
</evidence>
<organism evidence="2 3">
    <name type="scientific">Rariglobus hedericola</name>
    <dbReference type="NCBI Taxonomy" id="2597822"/>
    <lineage>
        <taxon>Bacteria</taxon>
        <taxon>Pseudomonadati</taxon>
        <taxon>Verrucomicrobiota</taxon>
        <taxon>Opitutia</taxon>
        <taxon>Opitutales</taxon>
        <taxon>Opitutaceae</taxon>
        <taxon>Rariglobus</taxon>
    </lineage>
</organism>
<accession>A0A556QSK0</accession>
<dbReference type="EMBL" id="VMBG01000001">
    <property type="protein sequence ID" value="TSJ79603.1"/>
    <property type="molecule type" value="Genomic_DNA"/>
</dbReference>
<dbReference type="NCBIfam" id="TIGR02532">
    <property type="entry name" value="IV_pilin_GFxxxE"/>
    <property type="match status" value="1"/>
</dbReference>
<comment type="caution">
    <text evidence="2">The sequence shown here is derived from an EMBL/GenBank/DDBJ whole genome shotgun (WGS) entry which is preliminary data.</text>
</comment>
<evidence type="ECO:0000256" key="1">
    <source>
        <dbReference type="SAM" id="Phobius"/>
    </source>
</evidence>
<keyword evidence="1" id="KW-0812">Transmembrane</keyword>
<dbReference type="SUPFAM" id="SSF54523">
    <property type="entry name" value="Pili subunits"/>
    <property type="match status" value="1"/>
</dbReference>